<reference evidence="7" key="1">
    <citation type="submission" date="2012-03" db="EMBL/GenBank/DDBJ databases">
        <title>Complete sequence of chromosome of Deinococcus peraridilitoris DSM 19664.</title>
        <authorList>
            <person name="Lucas S."/>
            <person name="Copeland A."/>
            <person name="Lapidus A."/>
            <person name="Glavina del Rio T."/>
            <person name="Dalin E."/>
            <person name="Tice H."/>
            <person name="Bruce D."/>
            <person name="Goodwin L."/>
            <person name="Pitluck S."/>
            <person name="Peters L."/>
            <person name="Mikhailova N."/>
            <person name="Lu M."/>
            <person name="Kyrpides N."/>
            <person name="Mavromatis K."/>
            <person name="Ivanova N."/>
            <person name="Brettin T."/>
            <person name="Detter J.C."/>
            <person name="Han C."/>
            <person name="Larimer F."/>
            <person name="Land M."/>
            <person name="Hauser L."/>
            <person name="Markowitz V."/>
            <person name="Cheng J.-F."/>
            <person name="Hugenholtz P."/>
            <person name="Woyke T."/>
            <person name="Wu D."/>
            <person name="Pukall R."/>
            <person name="Steenblock K."/>
            <person name="Brambilla E."/>
            <person name="Klenk H.-P."/>
            <person name="Eisen J.A."/>
        </authorList>
    </citation>
    <scope>NUCLEOTIDE SEQUENCE [LARGE SCALE GENOMIC DNA]</scope>
    <source>
        <strain evidence="7">DSM 19664 / LMG 22246 / CIP 109416 / KR-200</strain>
    </source>
</reference>
<dbReference type="KEGG" id="dpd:Deipe_0324"/>
<evidence type="ECO:0000256" key="1">
    <source>
        <dbReference type="ARBA" id="ARBA00022692"/>
    </source>
</evidence>
<dbReference type="OrthoDB" id="8558006at2"/>
<keyword evidence="2 4" id="KW-1133">Transmembrane helix</keyword>
<dbReference type="PANTHER" id="PTHR23534:SF1">
    <property type="entry name" value="MAJOR FACILITATOR SUPERFAMILY PROTEIN"/>
    <property type="match status" value="1"/>
</dbReference>
<evidence type="ECO:0000313" key="7">
    <source>
        <dbReference type="Proteomes" id="UP000010467"/>
    </source>
</evidence>
<keyword evidence="1 4" id="KW-0812">Transmembrane</keyword>
<feature type="transmembrane region" description="Helical" evidence="4">
    <location>
        <begin position="92"/>
        <end position="110"/>
    </location>
</feature>
<dbReference type="SUPFAM" id="SSF103473">
    <property type="entry name" value="MFS general substrate transporter"/>
    <property type="match status" value="1"/>
</dbReference>
<dbReference type="HOGENOM" id="CLU_047644_0_0_0"/>
<dbReference type="PANTHER" id="PTHR23534">
    <property type="entry name" value="MFS PERMEASE"/>
    <property type="match status" value="1"/>
</dbReference>
<feature type="domain" description="Major facilitator superfamily (MFS) profile" evidence="5">
    <location>
        <begin position="1"/>
        <end position="379"/>
    </location>
</feature>
<evidence type="ECO:0000259" key="5">
    <source>
        <dbReference type="PROSITE" id="PS50850"/>
    </source>
</evidence>
<dbReference type="Proteomes" id="UP000010467">
    <property type="component" value="Chromosome"/>
</dbReference>
<dbReference type="AlphaFoldDB" id="K9ZYU0"/>
<dbReference type="GO" id="GO:0022857">
    <property type="term" value="F:transmembrane transporter activity"/>
    <property type="evidence" value="ECO:0007669"/>
    <property type="project" value="InterPro"/>
</dbReference>
<feature type="transmembrane region" description="Helical" evidence="4">
    <location>
        <begin position="269"/>
        <end position="289"/>
    </location>
</feature>
<feature type="transmembrane region" description="Helical" evidence="4">
    <location>
        <begin position="355"/>
        <end position="375"/>
    </location>
</feature>
<dbReference type="PATRIC" id="fig|937777.3.peg.334"/>
<dbReference type="PROSITE" id="PS50850">
    <property type="entry name" value="MFS"/>
    <property type="match status" value="1"/>
</dbReference>
<keyword evidence="7" id="KW-1185">Reference proteome</keyword>
<evidence type="ECO:0000256" key="2">
    <source>
        <dbReference type="ARBA" id="ARBA00022989"/>
    </source>
</evidence>
<sequence length="382" mass="38863">MNVRLVLLFLAQALAVGATNSSLVLGSIISSQLGREALAGLPATFNTLAAALSAYPFGLLMARLGWRSGLIGAYLLGALGALIGFTGARSGLFWLFLLGCALMGAAQGGYQQGRYVAAASVRPERRAAALSLLLFMSVLGSALAAVLAPVLARMAVSFATSSEVLGWSLAAVLLLLSAALTLGWPAEQRPPKSVAASGTSRDAWKTNPVRVAALSLAVAQGVMVTLMVLTPLRAHHLGMHHASVAGLLTLHFVGMFGFAWAVGPLIDRLGVRFGLISGSLLFVVAALLLPLTDSVALTGSIFALGLGWNLCYVSGSSLMATHRQAQGSVEALTYLSAGLGALGGSVIVAQAGFSALALVGGVLGLLPAVASLSLGRRVPALG</sequence>
<dbReference type="eggNOG" id="COG2814">
    <property type="taxonomic scope" value="Bacteria"/>
</dbReference>
<evidence type="ECO:0000256" key="4">
    <source>
        <dbReference type="SAM" id="Phobius"/>
    </source>
</evidence>
<dbReference type="Gene3D" id="1.20.1250.20">
    <property type="entry name" value="MFS general substrate transporter like domains"/>
    <property type="match status" value="1"/>
</dbReference>
<dbReference type="STRING" id="937777.Deipe_0324"/>
<dbReference type="InterPro" id="IPR011701">
    <property type="entry name" value="MFS"/>
</dbReference>
<dbReference type="InterPro" id="IPR036259">
    <property type="entry name" value="MFS_trans_sf"/>
</dbReference>
<gene>
    <name evidence="6" type="ordered locus">Deipe_0324</name>
</gene>
<feature type="transmembrane region" description="Helical" evidence="4">
    <location>
        <begin position="295"/>
        <end position="319"/>
    </location>
</feature>
<accession>K9ZYU0</accession>
<feature type="transmembrane region" description="Helical" evidence="4">
    <location>
        <begin position="211"/>
        <end position="230"/>
    </location>
</feature>
<protein>
    <submittedName>
        <fullName evidence="6">Arabinose efflux permease family protein</fullName>
    </submittedName>
</protein>
<dbReference type="RefSeq" id="WP_015234236.1">
    <property type="nucleotide sequence ID" value="NC_019793.1"/>
</dbReference>
<evidence type="ECO:0000313" key="6">
    <source>
        <dbReference type="EMBL" id="AFZ65925.1"/>
    </source>
</evidence>
<organism evidence="6 7">
    <name type="scientific">Deinococcus peraridilitoris (strain DSM 19664 / LMG 22246 / CIP 109416 / KR-200)</name>
    <dbReference type="NCBI Taxonomy" id="937777"/>
    <lineage>
        <taxon>Bacteria</taxon>
        <taxon>Thermotogati</taxon>
        <taxon>Deinococcota</taxon>
        <taxon>Deinococci</taxon>
        <taxon>Deinococcales</taxon>
        <taxon>Deinococcaceae</taxon>
        <taxon>Deinococcus</taxon>
    </lineage>
</organism>
<keyword evidence="3 4" id="KW-0472">Membrane</keyword>
<feature type="transmembrane region" description="Helical" evidence="4">
    <location>
        <begin position="69"/>
        <end position="86"/>
    </location>
</feature>
<dbReference type="InterPro" id="IPR020846">
    <property type="entry name" value="MFS_dom"/>
</dbReference>
<feature type="transmembrane region" description="Helical" evidence="4">
    <location>
        <begin position="331"/>
        <end position="349"/>
    </location>
</feature>
<proteinExistence type="predicted"/>
<feature type="transmembrane region" description="Helical" evidence="4">
    <location>
        <begin position="242"/>
        <end position="262"/>
    </location>
</feature>
<dbReference type="Pfam" id="PF07690">
    <property type="entry name" value="MFS_1"/>
    <property type="match status" value="1"/>
</dbReference>
<feature type="transmembrane region" description="Helical" evidence="4">
    <location>
        <begin position="42"/>
        <end position="62"/>
    </location>
</feature>
<feature type="transmembrane region" description="Helical" evidence="4">
    <location>
        <begin position="130"/>
        <end position="152"/>
    </location>
</feature>
<dbReference type="EMBL" id="CP003382">
    <property type="protein sequence ID" value="AFZ65925.1"/>
    <property type="molecule type" value="Genomic_DNA"/>
</dbReference>
<feature type="transmembrane region" description="Helical" evidence="4">
    <location>
        <begin position="164"/>
        <end position="184"/>
    </location>
</feature>
<evidence type="ECO:0000256" key="3">
    <source>
        <dbReference type="ARBA" id="ARBA00023136"/>
    </source>
</evidence>
<name>K9ZYU0_DEIPD</name>